<evidence type="ECO:0000259" key="2">
    <source>
        <dbReference type="Pfam" id="PF16366"/>
    </source>
</evidence>
<dbReference type="GO" id="GO:0043022">
    <property type="term" value="F:ribosome binding"/>
    <property type="evidence" value="ECO:0007669"/>
    <property type="project" value="TreeGrafter"/>
</dbReference>
<reference evidence="4" key="1">
    <citation type="submission" date="2019-03" db="EMBL/GenBank/DDBJ databases">
        <title>Improved annotation for the trematode Fasciola hepatica.</title>
        <authorList>
            <person name="Choi Y.-J."/>
            <person name="Martin J."/>
            <person name="Mitreva M."/>
        </authorList>
    </citation>
    <scope>NUCLEOTIDE SEQUENCE [LARGE SCALE GENOMIC DNA]</scope>
</reference>
<dbReference type="InterPro" id="IPR034819">
    <property type="entry name" value="CPEB"/>
</dbReference>
<dbReference type="Pfam" id="PF16366">
    <property type="entry name" value="CEBP_ZZ"/>
    <property type="match status" value="1"/>
</dbReference>
<dbReference type="GO" id="GO:0043005">
    <property type="term" value="C:neuron projection"/>
    <property type="evidence" value="ECO:0007669"/>
    <property type="project" value="TreeGrafter"/>
</dbReference>
<dbReference type="SUPFAM" id="SSF54928">
    <property type="entry name" value="RNA-binding domain, RBD"/>
    <property type="match status" value="1"/>
</dbReference>
<dbReference type="GO" id="GO:0008135">
    <property type="term" value="F:translation factor activity, RNA binding"/>
    <property type="evidence" value="ECO:0007669"/>
    <property type="project" value="TreeGrafter"/>
</dbReference>
<evidence type="ECO:0000313" key="5">
    <source>
        <dbReference type="Proteomes" id="UP000230066"/>
    </source>
</evidence>
<dbReference type="Gene3D" id="3.30.70.330">
    <property type="match status" value="2"/>
</dbReference>
<dbReference type="PANTHER" id="PTHR12566">
    <property type="entry name" value="CYTOPLASMIC POLYADENYLATION ELEMENT BINDING PROTEIN CPEB"/>
    <property type="match status" value="1"/>
</dbReference>
<dbReference type="EMBL" id="JXXN02003241">
    <property type="protein sequence ID" value="THD21800.1"/>
    <property type="molecule type" value="Genomic_DNA"/>
</dbReference>
<dbReference type="PANTHER" id="PTHR12566:SF9">
    <property type="entry name" value="CYTOPLASMIC POLYADENYLATION ELEMENT-BINDING PROTEIN 1"/>
    <property type="match status" value="1"/>
</dbReference>
<keyword evidence="5" id="KW-1185">Reference proteome</keyword>
<feature type="domain" description="Cytoplasmic polyadenylation element-binding protein ZZ" evidence="2">
    <location>
        <begin position="443"/>
        <end position="497"/>
    </location>
</feature>
<proteinExistence type="predicted"/>
<dbReference type="GO" id="GO:0005634">
    <property type="term" value="C:nucleus"/>
    <property type="evidence" value="ECO:0007669"/>
    <property type="project" value="TreeGrafter"/>
</dbReference>
<dbReference type="InterPro" id="IPR035979">
    <property type="entry name" value="RBD_domain_sf"/>
</dbReference>
<dbReference type="InterPro" id="IPR000504">
    <property type="entry name" value="RRM_dom"/>
</dbReference>
<dbReference type="InterPro" id="IPR032296">
    <property type="entry name" value="CEBP_ZZ"/>
</dbReference>
<dbReference type="Pfam" id="PF16367">
    <property type="entry name" value="RRM_7"/>
    <property type="match status" value="1"/>
</dbReference>
<dbReference type="GO" id="GO:0005737">
    <property type="term" value="C:cytoplasm"/>
    <property type="evidence" value="ECO:0007669"/>
    <property type="project" value="TreeGrafter"/>
</dbReference>
<dbReference type="InterPro" id="IPR038446">
    <property type="entry name" value="CEBP_ZZ_sf"/>
</dbReference>
<name>A0A4E0RYR2_FASHE</name>
<dbReference type="GO" id="GO:0000900">
    <property type="term" value="F:mRNA regulatory element binding translation repressor activity"/>
    <property type="evidence" value="ECO:0007669"/>
    <property type="project" value="TreeGrafter"/>
</dbReference>
<dbReference type="Gene3D" id="4.10.640.40">
    <property type="entry name" value="Cytoplasmic polyadenylation element-binding protein, ZZ domain"/>
    <property type="match status" value="1"/>
</dbReference>
<dbReference type="Proteomes" id="UP000230066">
    <property type="component" value="Unassembled WGS sequence"/>
</dbReference>
<evidence type="ECO:0000256" key="1">
    <source>
        <dbReference type="ARBA" id="ARBA00022884"/>
    </source>
</evidence>
<dbReference type="InterPro" id="IPR012677">
    <property type="entry name" value="Nucleotide-bd_a/b_plait_sf"/>
</dbReference>
<dbReference type="GO" id="GO:0045202">
    <property type="term" value="C:synapse"/>
    <property type="evidence" value="ECO:0007669"/>
    <property type="project" value="TreeGrafter"/>
</dbReference>
<evidence type="ECO:0000259" key="3">
    <source>
        <dbReference type="Pfam" id="PF16367"/>
    </source>
</evidence>
<dbReference type="GO" id="GO:2000766">
    <property type="term" value="P:negative regulation of cytoplasmic translation"/>
    <property type="evidence" value="ECO:0007669"/>
    <property type="project" value="TreeGrafter"/>
</dbReference>
<gene>
    <name evidence="4" type="ORF">D915_007570</name>
</gene>
<sequence>MKTAVDRTDVGGSSWKCSGEIHRSIPICGLSELMTGLRLDGRKHLDSNYSSPPDRVSQLDTPKNQILHEQSYPVLGEDLPSKEADRYANHIGLSEYRSSVLQLACAYQSVIKNYANIEQAALSYRASANEVTRECLSECYSPAYRNAPSLHKSLTTRNSPTRSEQIIRQSSLRGTSRYSSYVLPTDLVGPSRILLDQITSCGLQLLSYQPIPIVDRLSSKVFLGGVPIIEHQVTVVTRDQLQRGLEMFGTVTLVWPKGITVKSSSSSYYSNDSAFEVKRGHCYATFKDSVSVGLLLATCQRRNKGYYINLAAVCPELKLSSLESIQVIPWDRNDSEVHVGHQVDNTNGPKPRPISSQGFAMDLSSRRKKQYSVFVGALHGMITARALFSICDNLFGNVVSVVLDTDRYSYPIGSGRVAFSSPQCYLDAVNANFVHVTCQFFQKTIQIDPYLEDSLCCKCTTSPGVYFCRDLKCFDYFCPACWVQFHPSWSAHRPIRRTVNSRTGSVFSR</sequence>
<keyword evidence="1" id="KW-0694">RNA-binding</keyword>
<organism evidence="4 5">
    <name type="scientific">Fasciola hepatica</name>
    <name type="common">Liver fluke</name>
    <dbReference type="NCBI Taxonomy" id="6192"/>
    <lineage>
        <taxon>Eukaryota</taxon>
        <taxon>Metazoa</taxon>
        <taxon>Spiralia</taxon>
        <taxon>Lophotrochozoa</taxon>
        <taxon>Platyhelminthes</taxon>
        <taxon>Trematoda</taxon>
        <taxon>Digenea</taxon>
        <taxon>Plagiorchiida</taxon>
        <taxon>Echinostomata</taxon>
        <taxon>Echinostomatoidea</taxon>
        <taxon>Fasciolidae</taxon>
        <taxon>Fasciola</taxon>
    </lineage>
</organism>
<protein>
    <submittedName>
        <fullName evidence="4">Cytoplasmic polyadenylation element binding protein (Cpeb)</fullName>
    </submittedName>
</protein>
<dbReference type="CDD" id="cd19757">
    <property type="entry name" value="Bbox1"/>
    <property type="match status" value="1"/>
</dbReference>
<evidence type="ECO:0000313" key="4">
    <source>
        <dbReference type="EMBL" id="THD21800.1"/>
    </source>
</evidence>
<dbReference type="GO" id="GO:0003730">
    <property type="term" value="F:mRNA 3'-UTR binding"/>
    <property type="evidence" value="ECO:0007669"/>
    <property type="project" value="InterPro"/>
</dbReference>
<dbReference type="AlphaFoldDB" id="A0A4E0RYR2"/>
<comment type="caution">
    <text evidence="4">The sequence shown here is derived from an EMBL/GenBank/DDBJ whole genome shotgun (WGS) entry which is preliminary data.</text>
</comment>
<accession>A0A4E0RYR2</accession>
<feature type="domain" description="RRM" evidence="3">
    <location>
        <begin position="218"/>
        <end position="313"/>
    </location>
</feature>